<accession>A0A1F6XN49</accession>
<evidence type="ECO:0000256" key="1">
    <source>
        <dbReference type="SAM" id="MobiDB-lite"/>
    </source>
</evidence>
<evidence type="ECO:0000313" key="3">
    <source>
        <dbReference type="EMBL" id="OGI95554.1"/>
    </source>
</evidence>
<dbReference type="STRING" id="1801780.A2917_03315"/>
<feature type="compositionally biased region" description="Polar residues" evidence="1">
    <location>
        <begin position="65"/>
        <end position="74"/>
    </location>
</feature>
<name>A0A1F6XN49_9BACT</name>
<reference evidence="3 4" key="1">
    <citation type="journal article" date="2016" name="Nat. Commun.">
        <title>Thousands of microbial genomes shed light on interconnected biogeochemical processes in an aquifer system.</title>
        <authorList>
            <person name="Anantharaman K."/>
            <person name="Brown C.T."/>
            <person name="Hug L.A."/>
            <person name="Sharon I."/>
            <person name="Castelle C.J."/>
            <person name="Probst A.J."/>
            <person name="Thomas B.C."/>
            <person name="Singh A."/>
            <person name="Wilkins M.J."/>
            <person name="Karaoz U."/>
            <person name="Brodie E.L."/>
            <person name="Williams K.H."/>
            <person name="Hubbard S.S."/>
            <person name="Banfield J.F."/>
        </authorList>
    </citation>
    <scope>NUCLEOTIDE SEQUENCE [LARGE SCALE GENOMIC DNA]</scope>
</reference>
<feature type="region of interest" description="Disordered" evidence="1">
    <location>
        <begin position="34"/>
        <end position="74"/>
    </location>
</feature>
<dbReference type="AlphaFoldDB" id="A0A1F6XN49"/>
<proteinExistence type="predicted"/>
<sequence>MEPEKKSNGSLVGLVVIIIILIIGGIYIWMSNPKGAEQTPSENLTHEDSETLDSLELEAESTDSNTGVDANTVN</sequence>
<dbReference type="Proteomes" id="UP000178104">
    <property type="component" value="Unassembled WGS sequence"/>
</dbReference>
<keyword evidence="2" id="KW-0812">Transmembrane</keyword>
<feature type="transmembrane region" description="Helical" evidence="2">
    <location>
        <begin position="12"/>
        <end position="30"/>
    </location>
</feature>
<evidence type="ECO:0000313" key="4">
    <source>
        <dbReference type="Proteomes" id="UP000178104"/>
    </source>
</evidence>
<feature type="compositionally biased region" description="Acidic residues" evidence="1">
    <location>
        <begin position="50"/>
        <end position="61"/>
    </location>
</feature>
<gene>
    <name evidence="3" type="ORF">A2917_03315</name>
</gene>
<dbReference type="EMBL" id="MFVE01000005">
    <property type="protein sequence ID" value="OGI95554.1"/>
    <property type="molecule type" value="Genomic_DNA"/>
</dbReference>
<protein>
    <submittedName>
        <fullName evidence="3">Uncharacterized protein</fullName>
    </submittedName>
</protein>
<keyword evidence="2" id="KW-1133">Transmembrane helix</keyword>
<keyword evidence="2" id="KW-0472">Membrane</keyword>
<organism evidence="3 4">
    <name type="scientific">Candidatus Nomurabacteria bacterium RIFCSPLOWO2_01_FULL_42_17</name>
    <dbReference type="NCBI Taxonomy" id="1801780"/>
    <lineage>
        <taxon>Bacteria</taxon>
        <taxon>Candidatus Nomuraibacteriota</taxon>
    </lineage>
</organism>
<evidence type="ECO:0000256" key="2">
    <source>
        <dbReference type="SAM" id="Phobius"/>
    </source>
</evidence>
<comment type="caution">
    <text evidence="3">The sequence shown here is derived from an EMBL/GenBank/DDBJ whole genome shotgun (WGS) entry which is preliminary data.</text>
</comment>